<accession>A0A136LZM1</accession>
<proteinExistence type="predicted"/>
<dbReference type="STRING" id="1617426.TR69_WS6001001125"/>
<feature type="region of interest" description="Disordered" evidence="1">
    <location>
        <begin position="42"/>
        <end position="80"/>
    </location>
</feature>
<keyword evidence="2" id="KW-1133">Transmembrane helix</keyword>
<evidence type="ECO:0000256" key="1">
    <source>
        <dbReference type="SAM" id="MobiDB-lite"/>
    </source>
</evidence>
<organism evidence="3 4">
    <name type="scientific">candidate division WS6 bacterium OLB20</name>
    <dbReference type="NCBI Taxonomy" id="1617426"/>
    <lineage>
        <taxon>Bacteria</taxon>
        <taxon>Candidatus Dojkabacteria</taxon>
    </lineage>
</organism>
<evidence type="ECO:0000256" key="2">
    <source>
        <dbReference type="SAM" id="Phobius"/>
    </source>
</evidence>
<keyword evidence="2" id="KW-0472">Membrane</keyword>
<reference evidence="3 4" key="1">
    <citation type="submission" date="2015-02" db="EMBL/GenBank/DDBJ databases">
        <title>Improved understanding of the partial-nitritation anammox process through 23 genomes representing the majority of the microbial community.</title>
        <authorList>
            <person name="Speth D.R."/>
            <person name="In T Zandt M."/>
            <person name="Guerrero Cruz S."/>
            <person name="Jetten M.S."/>
            <person name="Dutilh B.E."/>
        </authorList>
    </citation>
    <scope>NUCLEOTIDE SEQUENCE [LARGE SCALE GENOMIC DNA]</scope>
    <source>
        <strain evidence="3">OLB20</strain>
    </source>
</reference>
<evidence type="ECO:0000313" key="3">
    <source>
        <dbReference type="EMBL" id="KXK27099.1"/>
    </source>
</evidence>
<dbReference type="EMBL" id="JYNZ01000003">
    <property type="protein sequence ID" value="KXK27099.1"/>
    <property type="molecule type" value="Genomic_DNA"/>
</dbReference>
<sequence>MQKSNNGLKAIAFSLAVLNMLLLSFVVLQLNSRDTRQAPEVAAEQTQAVSSATSPVPSDTPRVERTRQPRAQKKSILTSVYTDKSERNAPRISFSYPENLKEIENLLVVLIASGSETEFDAATFYQPRRDDPALADFDADTDFSYLAYIYSPGIGQTDTEAASEGCISNSSEPAPFDPLAASLFSGEIYVCRTGETAEIEGFTADYTYTVYLGDDRYLTAGAHENRHPASLDLFRKIIASVKVE</sequence>
<name>A0A136LZM1_9BACT</name>
<keyword evidence="2" id="KW-0812">Transmembrane</keyword>
<comment type="caution">
    <text evidence="3">The sequence shown here is derived from an EMBL/GenBank/DDBJ whole genome shotgun (WGS) entry which is preliminary data.</text>
</comment>
<feature type="transmembrane region" description="Helical" evidence="2">
    <location>
        <begin position="12"/>
        <end position="30"/>
    </location>
</feature>
<dbReference type="AlphaFoldDB" id="A0A136LZM1"/>
<protein>
    <submittedName>
        <fullName evidence="3">Uncharacterized protein</fullName>
    </submittedName>
</protein>
<evidence type="ECO:0000313" key="4">
    <source>
        <dbReference type="Proteomes" id="UP000070457"/>
    </source>
</evidence>
<feature type="compositionally biased region" description="Polar residues" evidence="1">
    <location>
        <begin position="44"/>
        <end position="57"/>
    </location>
</feature>
<gene>
    <name evidence="3" type="ORF">TR69_WS6001001125</name>
</gene>
<dbReference type="Proteomes" id="UP000070457">
    <property type="component" value="Unassembled WGS sequence"/>
</dbReference>